<dbReference type="RefSeq" id="WP_090866591.1">
    <property type="nucleotide sequence ID" value="NZ_FOHE01000002.1"/>
</dbReference>
<dbReference type="InterPro" id="IPR020103">
    <property type="entry name" value="PsdUridine_synth_cat_dom_sf"/>
</dbReference>
<dbReference type="PANTHER" id="PTHR13767:SF2">
    <property type="entry name" value="PSEUDOURIDYLATE SYNTHASE TRUB1"/>
    <property type="match status" value="1"/>
</dbReference>
<protein>
    <recommendedName>
        <fullName evidence="5">tRNA pseudouridine synthase B</fullName>
        <ecNumber evidence="5">5.4.99.25</ecNumber>
    </recommendedName>
    <alternativeName>
        <fullName evidence="5">tRNA pseudouridine(55) synthase</fullName>
        <shortName evidence="5">Psi55 synthase</shortName>
    </alternativeName>
    <alternativeName>
        <fullName evidence="5">tRNA pseudouridylate synthase</fullName>
    </alternativeName>
    <alternativeName>
        <fullName evidence="5">tRNA-uridine isomerase</fullName>
    </alternativeName>
</protein>
<evidence type="ECO:0000256" key="4">
    <source>
        <dbReference type="ARBA" id="ARBA00023235"/>
    </source>
</evidence>
<keyword evidence="4 5" id="KW-0413">Isomerase</keyword>
<feature type="active site" description="Nucleophile" evidence="5">
    <location>
        <position position="38"/>
    </location>
</feature>
<dbReference type="SUPFAM" id="SSF55120">
    <property type="entry name" value="Pseudouridine synthase"/>
    <property type="match status" value="1"/>
</dbReference>
<evidence type="ECO:0000259" key="6">
    <source>
        <dbReference type="Pfam" id="PF01509"/>
    </source>
</evidence>
<accession>A0A1H9Z4D8</accession>
<feature type="domain" description="tRNA pseudouridylate synthase B C-terminal" evidence="7">
    <location>
        <begin position="176"/>
        <end position="230"/>
    </location>
</feature>
<dbReference type="PANTHER" id="PTHR13767">
    <property type="entry name" value="TRNA-PSEUDOURIDINE SYNTHASE"/>
    <property type="match status" value="1"/>
</dbReference>
<evidence type="ECO:0000313" key="9">
    <source>
        <dbReference type="Proteomes" id="UP000198618"/>
    </source>
</evidence>
<keyword evidence="9" id="KW-1185">Reference proteome</keyword>
<dbReference type="InterPro" id="IPR032819">
    <property type="entry name" value="TruB_C"/>
</dbReference>
<dbReference type="InterPro" id="IPR014780">
    <property type="entry name" value="tRNA_psdUridine_synth_TruB"/>
</dbReference>
<dbReference type="Pfam" id="PF16198">
    <property type="entry name" value="TruB_C_2"/>
    <property type="match status" value="1"/>
</dbReference>
<dbReference type="GO" id="GO:0031119">
    <property type="term" value="P:tRNA pseudouridine synthesis"/>
    <property type="evidence" value="ECO:0007669"/>
    <property type="project" value="UniProtKB-UniRule"/>
</dbReference>
<feature type="domain" description="Pseudouridine synthase II N-terminal" evidence="6">
    <location>
        <begin position="23"/>
        <end position="175"/>
    </location>
</feature>
<evidence type="ECO:0000256" key="1">
    <source>
        <dbReference type="ARBA" id="ARBA00000385"/>
    </source>
</evidence>
<dbReference type="EC" id="5.4.99.25" evidence="5"/>
<dbReference type="GO" id="GO:0160148">
    <property type="term" value="F:tRNA pseudouridine(55) synthase activity"/>
    <property type="evidence" value="ECO:0007669"/>
    <property type="project" value="UniProtKB-EC"/>
</dbReference>
<dbReference type="FunFam" id="3.30.2350.10:FF:000011">
    <property type="entry name" value="tRNA pseudouridine synthase B"/>
    <property type="match status" value="1"/>
</dbReference>
<dbReference type="Proteomes" id="UP000198618">
    <property type="component" value="Unassembled WGS sequence"/>
</dbReference>
<sequence>MNGILPLWKPRGMTSHDCVIRIRKLFKTKKVGHTGTLDPEVEGVLPICIGQATKIVPFLTDTKKKYLAEIMLGTATETEDSQGEIIEQMDVTEIPSKQNIKNVLQSFKGDIIQIPPMYSAVKVNGKKLYEYARANQPVERPKRMVTIYDIEHLPSDKENQPTIKMKVVCSKGTYIRTLCVDIGKKLGYPAHMSDLVRVSTGSISSEQTVGFQTIERAVKEERQENLLLPISNGLTHLEKLHVDLYTKQKVLVGQKLTKPTAVDQDRPFVVMHGDQVLAIYQIHPDNPKEIKPVRVFS</sequence>
<evidence type="ECO:0000259" key="7">
    <source>
        <dbReference type="Pfam" id="PF16198"/>
    </source>
</evidence>
<reference evidence="8 9" key="1">
    <citation type="submission" date="2016-10" db="EMBL/GenBank/DDBJ databases">
        <authorList>
            <person name="de Groot N.N."/>
        </authorList>
    </citation>
    <scope>NUCLEOTIDE SEQUENCE [LARGE SCALE GENOMIC DNA]</scope>
    <source>
        <strain evidence="8 9">IBRC-M 10780</strain>
    </source>
</reference>
<comment type="function">
    <text evidence="5">Responsible for synthesis of pseudouridine from uracil-55 in the psi GC loop of transfer RNAs.</text>
</comment>
<evidence type="ECO:0000313" key="8">
    <source>
        <dbReference type="EMBL" id="SES76366.1"/>
    </source>
</evidence>
<dbReference type="GO" id="GO:0003723">
    <property type="term" value="F:RNA binding"/>
    <property type="evidence" value="ECO:0007669"/>
    <property type="project" value="InterPro"/>
</dbReference>
<dbReference type="InterPro" id="IPR002501">
    <property type="entry name" value="PsdUridine_synth_N"/>
</dbReference>
<evidence type="ECO:0000256" key="2">
    <source>
        <dbReference type="ARBA" id="ARBA00005642"/>
    </source>
</evidence>
<dbReference type="OrthoDB" id="9802309at2"/>
<dbReference type="Pfam" id="PF01509">
    <property type="entry name" value="TruB_N"/>
    <property type="match status" value="1"/>
</dbReference>
<dbReference type="EMBL" id="FOHE01000002">
    <property type="protein sequence ID" value="SES76366.1"/>
    <property type="molecule type" value="Genomic_DNA"/>
</dbReference>
<comment type="catalytic activity">
    <reaction evidence="1 5">
        <text>uridine(55) in tRNA = pseudouridine(55) in tRNA</text>
        <dbReference type="Rhea" id="RHEA:42532"/>
        <dbReference type="Rhea" id="RHEA-COMP:10101"/>
        <dbReference type="Rhea" id="RHEA-COMP:10102"/>
        <dbReference type="ChEBI" id="CHEBI:65314"/>
        <dbReference type="ChEBI" id="CHEBI:65315"/>
        <dbReference type="EC" id="5.4.99.25"/>
    </reaction>
</comment>
<dbReference type="HAMAP" id="MF_01080">
    <property type="entry name" value="TruB_bact"/>
    <property type="match status" value="1"/>
</dbReference>
<comment type="similarity">
    <text evidence="2 5">Belongs to the pseudouridine synthase TruB family. Type 1 subfamily.</text>
</comment>
<proteinExistence type="inferred from homology"/>
<name>A0A1H9Z4D8_9BACI</name>
<dbReference type="Gene3D" id="3.30.2350.10">
    <property type="entry name" value="Pseudouridine synthase"/>
    <property type="match status" value="1"/>
</dbReference>
<dbReference type="STRING" id="930131.SAMN05216389_10286"/>
<evidence type="ECO:0000256" key="3">
    <source>
        <dbReference type="ARBA" id="ARBA00022694"/>
    </source>
</evidence>
<organism evidence="8 9">
    <name type="scientific">Oceanobacillus limi</name>
    <dbReference type="NCBI Taxonomy" id="930131"/>
    <lineage>
        <taxon>Bacteria</taxon>
        <taxon>Bacillati</taxon>
        <taxon>Bacillota</taxon>
        <taxon>Bacilli</taxon>
        <taxon>Bacillales</taxon>
        <taxon>Bacillaceae</taxon>
        <taxon>Oceanobacillus</taxon>
    </lineage>
</organism>
<evidence type="ECO:0000256" key="5">
    <source>
        <dbReference type="HAMAP-Rule" id="MF_01080"/>
    </source>
</evidence>
<keyword evidence="3 5" id="KW-0819">tRNA processing</keyword>
<dbReference type="CDD" id="cd02573">
    <property type="entry name" value="PseudoU_synth_EcTruB"/>
    <property type="match status" value="1"/>
</dbReference>
<gene>
    <name evidence="5" type="primary">truB</name>
    <name evidence="8" type="ORF">SAMN05216389_10286</name>
</gene>
<dbReference type="NCBIfam" id="TIGR00431">
    <property type="entry name" value="TruB"/>
    <property type="match status" value="1"/>
</dbReference>
<dbReference type="AlphaFoldDB" id="A0A1H9Z4D8"/>
<dbReference type="GO" id="GO:1990481">
    <property type="term" value="P:mRNA pseudouridine synthesis"/>
    <property type="evidence" value="ECO:0007669"/>
    <property type="project" value="TreeGrafter"/>
</dbReference>